<keyword evidence="2" id="KW-1185">Reference proteome</keyword>
<reference evidence="2" key="1">
    <citation type="journal article" date="2015" name="Nat. Genet.">
        <title>The genome and transcriptome of the zoonotic hookworm Ancylostoma ceylanicum identify infection-specific gene families.</title>
        <authorList>
            <person name="Schwarz E.M."/>
            <person name="Hu Y."/>
            <person name="Antoshechkin I."/>
            <person name="Miller M.M."/>
            <person name="Sternberg P.W."/>
            <person name="Aroian R.V."/>
        </authorList>
    </citation>
    <scope>NUCLEOTIDE SEQUENCE</scope>
    <source>
        <strain evidence="2">HY135</strain>
    </source>
</reference>
<dbReference type="OrthoDB" id="6285980at2759"/>
<evidence type="ECO:0000313" key="1">
    <source>
        <dbReference type="EMBL" id="EYC38111.1"/>
    </source>
</evidence>
<dbReference type="EMBL" id="JARK01000341">
    <property type="protein sequence ID" value="EYC38111.1"/>
    <property type="molecule type" value="Genomic_DNA"/>
</dbReference>
<organism evidence="1 2">
    <name type="scientific">Ancylostoma ceylanicum</name>
    <dbReference type="NCBI Taxonomy" id="53326"/>
    <lineage>
        <taxon>Eukaryota</taxon>
        <taxon>Metazoa</taxon>
        <taxon>Ecdysozoa</taxon>
        <taxon>Nematoda</taxon>
        <taxon>Chromadorea</taxon>
        <taxon>Rhabditida</taxon>
        <taxon>Rhabditina</taxon>
        <taxon>Rhabditomorpha</taxon>
        <taxon>Strongyloidea</taxon>
        <taxon>Ancylostomatidae</taxon>
        <taxon>Ancylostomatinae</taxon>
        <taxon>Ancylostoma</taxon>
    </lineage>
</organism>
<dbReference type="Proteomes" id="UP000024635">
    <property type="component" value="Unassembled WGS sequence"/>
</dbReference>
<comment type="caution">
    <text evidence="1">The sequence shown here is derived from an EMBL/GenBank/DDBJ whole genome shotgun (WGS) entry which is preliminary data.</text>
</comment>
<proteinExistence type="predicted"/>
<dbReference type="AlphaFoldDB" id="A0A016WEU5"/>
<gene>
    <name evidence="1" type="primary">Acey_s0741.g1975</name>
    <name evidence="1" type="ORF">Y032_0741g1975</name>
</gene>
<name>A0A016WEU5_9BILA</name>
<protein>
    <submittedName>
        <fullName evidence="1">Uncharacterized protein</fullName>
    </submittedName>
</protein>
<accession>A0A016WEU5</accession>
<sequence>MADSSVQQLQAAALLHGGGGGLLAAPAQLAQAAAAGVALAAAPSAAALQLPLAVSAATAASRKRPLDEESLAADQQQAHFLNLAAAVSAAAGVPCKRPAVDKNGAVVYSANPQPAQQFSPYVLPGLQGYVPAVSCKCTAAKEHQIIKVYELQTLNHMWLSEVYAESKYIFGYCGTSTCLSLYRYITGVGI</sequence>
<evidence type="ECO:0000313" key="2">
    <source>
        <dbReference type="Proteomes" id="UP000024635"/>
    </source>
</evidence>
<dbReference type="STRING" id="53326.A0A016WEU5"/>